<keyword evidence="1" id="KW-0732">Signal</keyword>
<dbReference type="Proteomes" id="UP001291653">
    <property type="component" value="Unassembled WGS sequence"/>
</dbReference>
<dbReference type="EMBL" id="BSBI01000010">
    <property type="protein sequence ID" value="GLF97171.1"/>
    <property type="molecule type" value="Genomic_DNA"/>
</dbReference>
<reference evidence="2 3" key="1">
    <citation type="submission" date="2022-10" db="EMBL/GenBank/DDBJ databases">
        <title>Draft genome sequence of Streptomyces sp. YSPA8.</title>
        <authorList>
            <person name="Moriuchi R."/>
            <person name="Dohra H."/>
            <person name="Yamamura H."/>
            <person name="Kodani S."/>
        </authorList>
    </citation>
    <scope>NUCLEOTIDE SEQUENCE [LARGE SCALE GENOMIC DNA]</scope>
    <source>
        <strain evidence="2 3">YSPA8</strain>
    </source>
</reference>
<feature type="chain" id="PRO_5046063415" description="Secreted protein" evidence="1">
    <location>
        <begin position="18"/>
        <end position="259"/>
    </location>
</feature>
<protein>
    <recommendedName>
        <fullName evidence="4">Secreted protein</fullName>
    </recommendedName>
</protein>
<evidence type="ECO:0008006" key="4">
    <source>
        <dbReference type="Google" id="ProtNLM"/>
    </source>
</evidence>
<organism evidence="2 3">
    <name type="scientific">Streptomyces yaizuensis</name>
    <dbReference type="NCBI Taxonomy" id="2989713"/>
    <lineage>
        <taxon>Bacteria</taxon>
        <taxon>Bacillati</taxon>
        <taxon>Actinomycetota</taxon>
        <taxon>Actinomycetes</taxon>
        <taxon>Kitasatosporales</taxon>
        <taxon>Streptomycetaceae</taxon>
        <taxon>Streptomyces</taxon>
    </lineage>
</organism>
<feature type="signal peptide" evidence="1">
    <location>
        <begin position="1"/>
        <end position="17"/>
    </location>
</feature>
<sequence length="259" mass="27024">MQRRTYLAAGGATIAVAALTATLLTGTNALSSSEDRTIDASGPIEVHGIDRLPSETAEEWVAYADHVVSVTATSATEVPATPEEIARGEGVIGRNVNLSVNNVLWSRTGVAQPAPTSWQYSAAGWQFKNGDLVNRREMAIHGQPRVEPGHTYIMAIAWQAAQCGEDGTTPAGWIGLGGGSEVAFEGGIIGNGENEGTVTPAQPVTGAAAKALPIVPPIQERPLKDFMKGKSSTALVTVLNSVTPGPVARKFTQQNTNCP</sequence>
<proteinExistence type="predicted"/>
<evidence type="ECO:0000313" key="3">
    <source>
        <dbReference type="Proteomes" id="UP001291653"/>
    </source>
</evidence>
<gene>
    <name evidence="2" type="ORF">SYYSPA8_22760</name>
</gene>
<comment type="caution">
    <text evidence="2">The sequence shown here is derived from an EMBL/GenBank/DDBJ whole genome shotgun (WGS) entry which is preliminary data.</text>
</comment>
<dbReference type="RefSeq" id="WP_323449185.1">
    <property type="nucleotide sequence ID" value="NZ_BSBI01000010.1"/>
</dbReference>
<evidence type="ECO:0000313" key="2">
    <source>
        <dbReference type="EMBL" id="GLF97171.1"/>
    </source>
</evidence>
<name>A0ABQ5P3K7_9ACTN</name>
<keyword evidence="3" id="KW-1185">Reference proteome</keyword>
<accession>A0ABQ5P3K7</accession>
<evidence type="ECO:0000256" key="1">
    <source>
        <dbReference type="SAM" id="SignalP"/>
    </source>
</evidence>